<dbReference type="Gene3D" id="1.10.1330.10">
    <property type="entry name" value="Dockerin domain"/>
    <property type="match status" value="1"/>
</dbReference>
<keyword evidence="4" id="KW-1185">Reference proteome</keyword>
<evidence type="ECO:0000256" key="1">
    <source>
        <dbReference type="SAM" id="SignalP"/>
    </source>
</evidence>
<evidence type="ECO:0000313" key="3">
    <source>
        <dbReference type="EMBL" id="TXF87071.1"/>
    </source>
</evidence>
<comment type="caution">
    <text evidence="3">The sequence shown here is derived from an EMBL/GenBank/DDBJ whole genome shotgun (WGS) entry which is preliminary data.</text>
</comment>
<dbReference type="InterPro" id="IPR036439">
    <property type="entry name" value="Dockerin_dom_sf"/>
</dbReference>
<protein>
    <submittedName>
        <fullName evidence="3">T9SS type A sorting domain-containing protein</fullName>
    </submittedName>
</protein>
<dbReference type="EMBL" id="VOXD01000037">
    <property type="protein sequence ID" value="TXF87071.1"/>
    <property type="molecule type" value="Genomic_DNA"/>
</dbReference>
<feature type="chain" id="PRO_5022941607" evidence="1">
    <location>
        <begin position="24"/>
        <end position="824"/>
    </location>
</feature>
<dbReference type="OrthoDB" id="5726170at2"/>
<feature type="signal peptide" evidence="1">
    <location>
        <begin position="1"/>
        <end position="23"/>
    </location>
</feature>
<reference evidence="3 4" key="1">
    <citation type="submission" date="2019-08" db="EMBL/GenBank/DDBJ databases">
        <title>Lewinella sp. strain SSH13 Genome sequencing and assembly.</title>
        <authorList>
            <person name="Kim I."/>
        </authorList>
    </citation>
    <scope>NUCLEOTIDE SEQUENCE [LARGE SCALE GENOMIC DNA]</scope>
    <source>
        <strain evidence="3 4">SSH13</strain>
    </source>
</reference>
<dbReference type="NCBIfam" id="TIGR04183">
    <property type="entry name" value="Por_Secre_tail"/>
    <property type="match status" value="1"/>
</dbReference>
<sequence>MKLRQLKLVLLFLLTVVISDVSAQGFEDLQTVKNQAVTFEFFSRFAPVMGRLPEHGSVDLEEGPTTYYTLTYTPDADYIGSDDMLLVSFPYQVNVAFTEFNISVDEAKITANHDLASTVAGTPVTIPVLSNDTSNVGTLSLVSVPVANAGTAEIVDNQVVFTPEPGFSGLTDFNYVICTYGVCDLGTVSVNVTPDGDDTAGDTIRVFTIRDQPQFIFAPADATPAGEPASGSMVSIEGVMAYQPDEDFIGDEYLSYVSPGASAPTVFHITVLDLERNQFAVEDRAYAPVDGTAKLNVLHNDLYNVLADCISFGAPQFGTLTETARKGEVVYTAPEGWSGVDQFTYSSMPPGCDGEPELQTVYVFVSNFAPAEDETTLTTPAGTPVRLTYDADGGAVSWSVVDYPAFGTIISDSVSGALSYLPLASALAQTDELTLAYCLNEDEAGDCEYRTEVTVTINVTAEDVNACIDEDCVWPGDTNNDGVVDVGDLLPIGLAMGSSGTPRLTANPSGWSAQYGEDWATDLNGLNHKYIDANGDQVISSLDTQVVMENLGLQHRLRAEQQTFTTFQLSLSGPLDAEPGDLIVLDINAGNNVVIVEDVFGFRFSFDYDTDYVNPTSVDVNFDEASWMSYDSPILSLTDNHQEEGRINTAVTRTSSEGISGFGPIGTLGVVIVEDVFGFFGEYDGPVSDSAGDITTTLGGDEAVAMNAAGHLDAVRVAPYELKIKRRPATEVENFAPAEANTYLDGKLLAYPNPTAGNLVVHLNGQQEFTTLQLTDVTGRTVLSEQGLNTNHRELSLAGLANGIYTLTITTEDGVVNRKVELIK</sequence>
<evidence type="ECO:0000259" key="2">
    <source>
        <dbReference type="Pfam" id="PF18962"/>
    </source>
</evidence>
<dbReference type="PROSITE" id="PS00018">
    <property type="entry name" value="EF_HAND_1"/>
    <property type="match status" value="1"/>
</dbReference>
<dbReference type="Pfam" id="PF18962">
    <property type="entry name" value="Por_Secre_tail"/>
    <property type="match status" value="1"/>
</dbReference>
<dbReference type="Proteomes" id="UP000321907">
    <property type="component" value="Unassembled WGS sequence"/>
</dbReference>
<dbReference type="GO" id="GO:0000272">
    <property type="term" value="P:polysaccharide catabolic process"/>
    <property type="evidence" value="ECO:0007669"/>
    <property type="project" value="InterPro"/>
</dbReference>
<feature type="domain" description="Secretion system C-terminal sorting" evidence="2">
    <location>
        <begin position="751"/>
        <end position="819"/>
    </location>
</feature>
<dbReference type="Pfam" id="PF17963">
    <property type="entry name" value="Big_9"/>
    <property type="match status" value="1"/>
</dbReference>
<dbReference type="InterPro" id="IPR018247">
    <property type="entry name" value="EF_Hand_1_Ca_BS"/>
</dbReference>
<dbReference type="Gene3D" id="2.60.40.3440">
    <property type="match status" value="2"/>
</dbReference>
<dbReference type="RefSeq" id="WP_147932341.1">
    <property type="nucleotide sequence ID" value="NZ_VOXD01000037.1"/>
</dbReference>
<organism evidence="3 4">
    <name type="scientific">Neolewinella aurantiaca</name>
    <dbReference type="NCBI Taxonomy" id="2602767"/>
    <lineage>
        <taxon>Bacteria</taxon>
        <taxon>Pseudomonadati</taxon>
        <taxon>Bacteroidota</taxon>
        <taxon>Saprospiria</taxon>
        <taxon>Saprospirales</taxon>
        <taxon>Lewinellaceae</taxon>
        <taxon>Neolewinella</taxon>
    </lineage>
</organism>
<dbReference type="InterPro" id="IPR026444">
    <property type="entry name" value="Secre_tail"/>
</dbReference>
<dbReference type="AlphaFoldDB" id="A0A5C7F8N0"/>
<keyword evidence="1" id="KW-0732">Signal</keyword>
<name>A0A5C7F8N0_9BACT</name>
<evidence type="ECO:0000313" key="4">
    <source>
        <dbReference type="Proteomes" id="UP000321907"/>
    </source>
</evidence>
<gene>
    <name evidence="3" type="ORF">FUA23_18940</name>
</gene>
<proteinExistence type="predicted"/>
<accession>A0A5C7F8N0</accession>